<dbReference type="EMBL" id="JALKFT010000018">
    <property type="protein sequence ID" value="MCK9877564.1"/>
    <property type="molecule type" value="Genomic_DNA"/>
</dbReference>
<organism evidence="3 4">
    <name type="scientific">Frankia umida</name>
    <dbReference type="NCBI Taxonomy" id="573489"/>
    <lineage>
        <taxon>Bacteria</taxon>
        <taxon>Bacillati</taxon>
        <taxon>Actinomycetota</taxon>
        <taxon>Actinomycetes</taxon>
        <taxon>Frankiales</taxon>
        <taxon>Frankiaceae</taxon>
        <taxon>Frankia</taxon>
    </lineage>
</organism>
<dbReference type="InterPro" id="IPR013087">
    <property type="entry name" value="Znf_C2H2_type"/>
</dbReference>
<dbReference type="RefSeq" id="WP_248825783.1">
    <property type="nucleotide sequence ID" value="NZ_JALKFT010000018.1"/>
</dbReference>
<evidence type="ECO:0000259" key="2">
    <source>
        <dbReference type="PROSITE" id="PS50157"/>
    </source>
</evidence>
<feature type="compositionally biased region" description="Basic residues" evidence="1">
    <location>
        <begin position="103"/>
        <end position="116"/>
    </location>
</feature>
<protein>
    <recommendedName>
        <fullName evidence="2">C2H2-type domain-containing protein</fullName>
    </recommendedName>
</protein>
<accession>A0ABT0K1B2</accession>
<keyword evidence="4" id="KW-1185">Reference proteome</keyword>
<evidence type="ECO:0000313" key="3">
    <source>
        <dbReference type="EMBL" id="MCK9877564.1"/>
    </source>
</evidence>
<evidence type="ECO:0000313" key="4">
    <source>
        <dbReference type="Proteomes" id="UP001201873"/>
    </source>
</evidence>
<feature type="domain" description="C2H2-type" evidence="2">
    <location>
        <begin position="4"/>
        <end position="36"/>
    </location>
</feature>
<name>A0ABT0K1B2_9ACTN</name>
<sequence>MTTYPCPRTDLDCAAAFTSPGDLDWHFRMAHGYRRLYRIWTSLRPPQPIGPPPERHVPDGLVEGPGTRTLAERHADQATEGSAPDAGVFAGLRPSATHGATAAHRRKSKRHARSSH</sequence>
<comment type="caution">
    <text evidence="3">The sequence shown here is derived from an EMBL/GenBank/DDBJ whole genome shotgun (WGS) entry which is preliminary data.</text>
</comment>
<gene>
    <name evidence="3" type="ORF">MXD59_17595</name>
</gene>
<feature type="region of interest" description="Disordered" evidence="1">
    <location>
        <begin position="47"/>
        <end position="116"/>
    </location>
</feature>
<dbReference type="PROSITE" id="PS50157">
    <property type="entry name" value="ZINC_FINGER_C2H2_2"/>
    <property type="match status" value="1"/>
</dbReference>
<dbReference type="Proteomes" id="UP001201873">
    <property type="component" value="Unassembled WGS sequence"/>
</dbReference>
<evidence type="ECO:0000256" key="1">
    <source>
        <dbReference type="SAM" id="MobiDB-lite"/>
    </source>
</evidence>
<reference evidence="3 4" key="1">
    <citation type="submission" date="2022-04" db="EMBL/GenBank/DDBJ databases">
        <title>Genome diversity in the genus Frankia.</title>
        <authorList>
            <person name="Carlos-Shanley C."/>
            <person name="Hahn D."/>
        </authorList>
    </citation>
    <scope>NUCLEOTIDE SEQUENCE [LARGE SCALE GENOMIC DNA]</scope>
    <source>
        <strain evidence="3 4">Ag45/Mut15</strain>
    </source>
</reference>
<proteinExistence type="predicted"/>